<feature type="domain" description="4Fe-4S ferredoxin-type" evidence="5">
    <location>
        <begin position="209"/>
        <end position="237"/>
    </location>
</feature>
<keyword evidence="1" id="KW-0479">Metal-binding</keyword>
<evidence type="ECO:0000313" key="6">
    <source>
        <dbReference type="EMBL" id="SMC26334.1"/>
    </source>
</evidence>
<dbReference type="RefSeq" id="WP_084116599.1">
    <property type="nucleotide sequence ID" value="NZ_FWXH01000012.1"/>
</dbReference>
<dbReference type="Pfam" id="PF12724">
    <property type="entry name" value="Flavodoxin_5"/>
    <property type="match status" value="1"/>
</dbReference>
<protein>
    <submittedName>
        <fullName evidence="6">4Fe-4S dicluster domain-containing protein</fullName>
    </submittedName>
</protein>
<reference evidence="6 7" key="1">
    <citation type="submission" date="2017-04" db="EMBL/GenBank/DDBJ databases">
        <authorList>
            <person name="Afonso C.L."/>
            <person name="Miller P.J."/>
            <person name="Scott M.A."/>
            <person name="Spackman E."/>
            <person name="Goraichik I."/>
            <person name="Dimitrov K.M."/>
            <person name="Suarez D.L."/>
            <person name="Swayne D.E."/>
        </authorList>
    </citation>
    <scope>NUCLEOTIDE SEQUENCE [LARGE SCALE GENOMIC DNA]</scope>
    <source>
        <strain evidence="6 7">DSM 12555</strain>
    </source>
</reference>
<evidence type="ECO:0000313" key="7">
    <source>
        <dbReference type="Proteomes" id="UP000192468"/>
    </source>
</evidence>
<gene>
    <name evidence="6" type="ORF">SAMN02745134_02789</name>
</gene>
<dbReference type="NCBIfam" id="NF038196">
    <property type="entry name" value="ferrodoxin_EFR1"/>
    <property type="match status" value="1"/>
</dbReference>
<dbReference type="STRING" id="1121291.SAMN02745134_02789"/>
<dbReference type="Gene3D" id="3.40.50.360">
    <property type="match status" value="1"/>
</dbReference>
<dbReference type="SUPFAM" id="SSF54862">
    <property type="entry name" value="4Fe-4S ferredoxins"/>
    <property type="match status" value="1"/>
</dbReference>
<sequence>MSKNIVFYFSGTGNSLKVAKDIAKEMENCEIISMGNSKHYDLQSGYETIGFVYPTYFRGEPQKVREFILNLNLKNNPNTYYYAVTTCGKYEGNALIHIKHLLKRKNITLHYAKMLDMFSNYVVAYDMRDTLEEETKQSQKDLVQIIQSIKNKETNKLSITEPFQEIVYRILIKFTPNMDKNYNVSQDCIGCGICKKVCPVGNIDLDDNNRPYFKHHCEQCVACIQYCPNKAINYKNKTQSRRRYTHPGIKYTELAEMNKND</sequence>
<dbReference type="PROSITE" id="PS50902">
    <property type="entry name" value="FLAVODOXIN_LIKE"/>
    <property type="match status" value="1"/>
</dbReference>
<dbReference type="SUPFAM" id="SSF52218">
    <property type="entry name" value="Flavoproteins"/>
    <property type="match status" value="1"/>
</dbReference>
<feature type="domain" description="4Fe-4S ferredoxin-type" evidence="5">
    <location>
        <begin position="180"/>
        <end position="208"/>
    </location>
</feature>
<dbReference type="Gene3D" id="3.30.70.20">
    <property type="match status" value="1"/>
</dbReference>
<dbReference type="GO" id="GO:0016651">
    <property type="term" value="F:oxidoreductase activity, acting on NAD(P)H"/>
    <property type="evidence" value="ECO:0007669"/>
    <property type="project" value="UniProtKB-ARBA"/>
</dbReference>
<keyword evidence="2" id="KW-0408">Iron</keyword>
<dbReference type="InterPro" id="IPR029039">
    <property type="entry name" value="Flavoprotein-like_sf"/>
</dbReference>
<dbReference type="InterPro" id="IPR008254">
    <property type="entry name" value="Flavodoxin/NO_synth"/>
</dbReference>
<proteinExistence type="predicted"/>
<keyword evidence="7" id="KW-1185">Reference proteome</keyword>
<evidence type="ECO:0000259" key="5">
    <source>
        <dbReference type="PROSITE" id="PS51379"/>
    </source>
</evidence>
<dbReference type="PROSITE" id="PS00198">
    <property type="entry name" value="4FE4S_FER_1"/>
    <property type="match status" value="2"/>
</dbReference>
<dbReference type="PANTHER" id="PTHR43122:SF1">
    <property type="entry name" value="IRON-SULFUR-BINDING PROTEIN"/>
    <property type="match status" value="1"/>
</dbReference>
<keyword evidence="3" id="KW-0411">Iron-sulfur</keyword>
<name>A0A1W1XR32_9CLOT</name>
<evidence type="ECO:0000256" key="2">
    <source>
        <dbReference type="ARBA" id="ARBA00023004"/>
    </source>
</evidence>
<dbReference type="GO" id="GO:0051536">
    <property type="term" value="F:iron-sulfur cluster binding"/>
    <property type="evidence" value="ECO:0007669"/>
    <property type="project" value="UniProtKB-KW"/>
</dbReference>
<dbReference type="EMBL" id="FWXH01000012">
    <property type="protein sequence ID" value="SMC26334.1"/>
    <property type="molecule type" value="Genomic_DNA"/>
</dbReference>
<dbReference type="InterPro" id="IPR047964">
    <property type="entry name" value="EFR1-like"/>
</dbReference>
<evidence type="ECO:0000259" key="4">
    <source>
        <dbReference type="PROSITE" id="PS50902"/>
    </source>
</evidence>
<dbReference type="PANTHER" id="PTHR43122">
    <property type="entry name" value="FERREDOXIN SUBUNIT OF PYRUVATE:FLAVODOXIN OXIDOREDUCTASE-RELATED"/>
    <property type="match status" value="1"/>
</dbReference>
<dbReference type="Pfam" id="PF13237">
    <property type="entry name" value="Fer4_10"/>
    <property type="match status" value="1"/>
</dbReference>
<evidence type="ECO:0000256" key="1">
    <source>
        <dbReference type="ARBA" id="ARBA00022723"/>
    </source>
</evidence>
<feature type="domain" description="Flavodoxin-like" evidence="4">
    <location>
        <begin position="4"/>
        <end position="143"/>
    </location>
</feature>
<dbReference type="GO" id="GO:0046872">
    <property type="term" value="F:metal ion binding"/>
    <property type="evidence" value="ECO:0007669"/>
    <property type="project" value="UniProtKB-KW"/>
</dbReference>
<organism evidence="6 7">
    <name type="scientific">Clostridium acidisoli DSM 12555</name>
    <dbReference type="NCBI Taxonomy" id="1121291"/>
    <lineage>
        <taxon>Bacteria</taxon>
        <taxon>Bacillati</taxon>
        <taxon>Bacillota</taxon>
        <taxon>Clostridia</taxon>
        <taxon>Eubacteriales</taxon>
        <taxon>Clostridiaceae</taxon>
        <taxon>Clostridium</taxon>
    </lineage>
</organism>
<dbReference type="GO" id="GO:0010181">
    <property type="term" value="F:FMN binding"/>
    <property type="evidence" value="ECO:0007669"/>
    <property type="project" value="InterPro"/>
</dbReference>
<dbReference type="InterPro" id="IPR017900">
    <property type="entry name" value="4Fe4S_Fe_S_CS"/>
</dbReference>
<dbReference type="OrthoDB" id="9813995at2"/>
<dbReference type="AlphaFoldDB" id="A0A1W1XR32"/>
<dbReference type="InterPro" id="IPR026816">
    <property type="entry name" value="Flavodoxin_dom"/>
</dbReference>
<dbReference type="PROSITE" id="PS51379">
    <property type="entry name" value="4FE4S_FER_2"/>
    <property type="match status" value="2"/>
</dbReference>
<evidence type="ECO:0000256" key="3">
    <source>
        <dbReference type="ARBA" id="ARBA00023014"/>
    </source>
</evidence>
<accession>A0A1W1XR32</accession>
<dbReference type="InterPro" id="IPR017896">
    <property type="entry name" value="4Fe4S_Fe-S-bd"/>
</dbReference>
<dbReference type="Proteomes" id="UP000192468">
    <property type="component" value="Unassembled WGS sequence"/>
</dbReference>